<feature type="compositionally biased region" description="Polar residues" evidence="1">
    <location>
        <begin position="352"/>
        <end position="366"/>
    </location>
</feature>
<proteinExistence type="predicted"/>
<name>A0A6J4KE84_9CYAN</name>
<feature type="compositionally biased region" description="Low complexity" evidence="1">
    <location>
        <begin position="372"/>
        <end position="391"/>
    </location>
</feature>
<dbReference type="Gene3D" id="2.70.70.10">
    <property type="entry name" value="Glucose Permease (Domain IIA)"/>
    <property type="match status" value="1"/>
</dbReference>
<dbReference type="PROSITE" id="PS51782">
    <property type="entry name" value="LYSM"/>
    <property type="match status" value="3"/>
</dbReference>
<dbReference type="InterPro" id="IPR018392">
    <property type="entry name" value="LysM"/>
</dbReference>
<evidence type="ECO:0000259" key="2">
    <source>
        <dbReference type="PROSITE" id="PS51782"/>
    </source>
</evidence>
<dbReference type="PANTHER" id="PTHR21666">
    <property type="entry name" value="PEPTIDASE-RELATED"/>
    <property type="match status" value="1"/>
</dbReference>
<evidence type="ECO:0000256" key="1">
    <source>
        <dbReference type="SAM" id="MobiDB-lite"/>
    </source>
</evidence>
<dbReference type="SMART" id="SM00257">
    <property type="entry name" value="LysM"/>
    <property type="match status" value="3"/>
</dbReference>
<dbReference type="InterPro" id="IPR011055">
    <property type="entry name" value="Dup_hybrid_motif"/>
</dbReference>
<feature type="domain" description="LysM" evidence="2">
    <location>
        <begin position="179"/>
        <end position="223"/>
    </location>
</feature>
<dbReference type="InterPro" id="IPR016047">
    <property type="entry name" value="M23ase_b-sheet_dom"/>
</dbReference>
<feature type="region of interest" description="Disordered" evidence="1">
    <location>
        <begin position="584"/>
        <end position="689"/>
    </location>
</feature>
<dbReference type="Pfam" id="PF01551">
    <property type="entry name" value="Peptidase_M23"/>
    <property type="match status" value="1"/>
</dbReference>
<feature type="region of interest" description="Disordered" evidence="1">
    <location>
        <begin position="517"/>
        <end position="562"/>
    </location>
</feature>
<dbReference type="AlphaFoldDB" id="A0A6J4KE84"/>
<accession>A0A6J4KE84</accession>
<dbReference type="GO" id="GO:0004222">
    <property type="term" value="F:metalloendopeptidase activity"/>
    <property type="evidence" value="ECO:0007669"/>
    <property type="project" value="TreeGrafter"/>
</dbReference>
<feature type="domain" description="LysM" evidence="2">
    <location>
        <begin position="129"/>
        <end position="173"/>
    </location>
</feature>
<dbReference type="CDD" id="cd00118">
    <property type="entry name" value="LysM"/>
    <property type="match status" value="2"/>
</dbReference>
<sequence>MKRTFTQKVKQVPSSAADSFEALLKLYIGKQSVGATVPTEVNHRARTSAAMIGLAISMGAAGLLLPQQGDEAMAQEAVATEPNLPTLAIEPSTSVDSAPAVTSVVAASTPTPIKQETAVDLTSTPSPVVEHRVREGETLWELSKSYQIQPEAIAVSNNIQSSAVLPVGQKLKIPPVNGIVHEVKTGETIETLSESYGVKPTQLQASALPSETSQLQAGESVTVPGNVNDLLKARQEIALNSLKEQGNRLNDSLAELRSEESINLSQQETGVTEVASAAKPATPVTLPSTAFKTEESVANASKPTVGAPTSPVTLPVPSPQITASGTIEPLSAKTPESSVVISVPTPEIASSPFKTPSSAKTPESSVVISVPTPEIASSPSTTPSSPTTPNSRIEPVTTQEAAAKPKVPQPVVIPTLTSSTSANLYQVKPGDTLEAIARRHGLSSSELIRTNGLNNPNVLNVNQQLKIPQAQSALTTTQPFTLLSGANSKTGSSASGQQVRSVATPLLAAPTVSNRVTPVVPTQPQSQAQSLQLPVSPSTRVSNAKPTSTVVETQPSDQVDSKANPYIDRLRSDILKLREDFGQQPETTQASAPRNVVVPSVTKPAPSRGNNPTPIRINPEFNPKRSNESLQADLQRRQQQQAQQGPINIEVPPPAAAASLPPRGLVASAPAPTDRYNPSLRTPVGETVSPEIPALYPPDSPTQSNSYIWPAKGVLTSGYGWRWGRMHKGIDIAAPVGTPVVAAAPGVVAKAGWNSGGYGNLVEIQHPDGSLTLYAHNNRILVRRGQEVTQGQQIAEMGSTGHSTGPHTHFEVHTTGRGAVNPIAFLPRQ</sequence>
<dbReference type="PANTHER" id="PTHR21666:SF270">
    <property type="entry name" value="MUREIN HYDROLASE ACTIVATOR ENVC"/>
    <property type="match status" value="1"/>
</dbReference>
<dbReference type="InterPro" id="IPR050570">
    <property type="entry name" value="Cell_wall_metabolism_enzyme"/>
</dbReference>
<dbReference type="SUPFAM" id="SSF51261">
    <property type="entry name" value="Duplicated hybrid motif"/>
    <property type="match status" value="1"/>
</dbReference>
<feature type="region of interest" description="Disordered" evidence="1">
    <location>
        <begin position="372"/>
        <end position="408"/>
    </location>
</feature>
<dbReference type="Pfam" id="PF01476">
    <property type="entry name" value="LysM"/>
    <property type="match status" value="3"/>
</dbReference>
<organism evidence="3">
    <name type="scientific">uncultured Coleofasciculus sp</name>
    <dbReference type="NCBI Taxonomy" id="1267456"/>
    <lineage>
        <taxon>Bacteria</taxon>
        <taxon>Bacillati</taxon>
        <taxon>Cyanobacteriota</taxon>
        <taxon>Cyanophyceae</taxon>
        <taxon>Coleofasciculales</taxon>
        <taxon>Coleofasciculaceae</taxon>
        <taxon>Coleofasciculus</taxon>
        <taxon>environmental samples</taxon>
    </lineage>
</organism>
<protein>
    <submittedName>
        <fullName evidence="3">Peptidase</fullName>
    </submittedName>
</protein>
<feature type="region of interest" description="Disordered" evidence="1">
    <location>
        <begin position="295"/>
        <end position="338"/>
    </location>
</feature>
<dbReference type="Gene3D" id="3.10.350.10">
    <property type="entry name" value="LysM domain"/>
    <property type="match status" value="2"/>
</dbReference>
<gene>
    <name evidence="3" type="ORF">AVDCRST_MAG92-5232</name>
</gene>
<feature type="region of interest" description="Disordered" evidence="1">
    <location>
        <begin position="347"/>
        <end position="366"/>
    </location>
</feature>
<feature type="compositionally biased region" description="Polar residues" evidence="1">
    <location>
        <begin position="539"/>
        <end position="558"/>
    </location>
</feature>
<reference evidence="3" key="1">
    <citation type="submission" date="2020-02" db="EMBL/GenBank/DDBJ databases">
        <authorList>
            <person name="Meier V. D."/>
        </authorList>
    </citation>
    <scope>NUCLEOTIDE SEQUENCE</scope>
    <source>
        <strain evidence="3">AVDCRST_MAG92</strain>
    </source>
</reference>
<dbReference type="SUPFAM" id="SSF54106">
    <property type="entry name" value="LysM domain"/>
    <property type="match status" value="2"/>
</dbReference>
<dbReference type="CDD" id="cd12797">
    <property type="entry name" value="M23_peptidase"/>
    <property type="match status" value="1"/>
</dbReference>
<evidence type="ECO:0000313" key="3">
    <source>
        <dbReference type="EMBL" id="CAA9302354.1"/>
    </source>
</evidence>
<dbReference type="InterPro" id="IPR036779">
    <property type="entry name" value="LysM_dom_sf"/>
</dbReference>
<feature type="domain" description="LysM" evidence="2">
    <location>
        <begin position="423"/>
        <end position="467"/>
    </location>
</feature>
<feature type="compositionally biased region" description="Low complexity" evidence="1">
    <location>
        <begin position="630"/>
        <end position="644"/>
    </location>
</feature>
<dbReference type="EMBL" id="CADCTM010000897">
    <property type="protein sequence ID" value="CAA9302354.1"/>
    <property type="molecule type" value="Genomic_DNA"/>
</dbReference>
<feature type="compositionally biased region" description="Low complexity" evidence="1">
    <location>
        <begin position="522"/>
        <end position="538"/>
    </location>
</feature>